<sequence length="172" mass="19202">MLVALDSKKTALLPEEGSLRAIAHEAEGGALYYQLSLRFLAYQPAVSRLFDILADECRERVRSLAHTAERMQLVERATLKANAQVLAATPACSHFFVTDEAMASRLIREAQQRAEQSLACYRFWFGLNAVTAWQPLLKEIVEQKRAECRLIAESVPGNLPTLSPILSERCIA</sequence>
<dbReference type="Proteomes" id="UP001319883">
    <property type="component" value="Unassembled WGS sequence"/>
</dbReference>
<keyword evidence="2" id="KW-1185">Reference proteome</keyword>
<name>A0ABS7X1T8_9GAMM</name>
<organism evidence="1 2">
    <name type="scientific">Modicisalibacter tunisiensis</name>
    <dbReference type="NCBI Taxonomy" id="390637"/>
    <lineage>
        <taxon>Bacteria</taxon>
        <taxon>Pseudomonadati</taxon>
        <taxon>Pseudomonadota</taxon>
        <taxon>Gammaproteobacteria</taxon>
        <taxon>Oceanospirillales</taxon>
        <taxon>Halomonadaceae</taxon>
        <taxon>Modicisalibacter</taxon>
    </lineage>
</organism>
<dbReference type="EMBL" id="JAGXFD010000001">
    <property type="protein sequence ID" value="MBZ9568858.1"/>
    <property type="molecule type" value="Genomic_DNA"/>
</dbReference>
<accession>A0ABS7X1T8</accession>
<protein>
    <recommendedName>
        <fullName evidence="3">DUF892 family protein</fullName>
    </recommendedName>
</protein>
<dbReference type="RefSeq" id="WP_224421308.1">
    <property type="nucleotide sequence ID" value="NZ_JAGXFD010000001.1"/>
</dbReference>
<gene>
    <name evidence="1" type="ORF">KGQ91_14390</name>
</gene>
<evidence type="ECO:0008006" key="3">
    <source>
        <dbReference type="Google" id="ProtNLM"/>
    </source>
</evidence>
<comment type="caution">
    <text evidence="1">The sequence shown here is derived from an EMBL/GenBank/DDBJ whole genome shotgun (WGS) entry which is preliminary data.</text>
</comment>
<reference evidence="1 2" key="1">
    <citation type="submission" date="2021-05" db="EMBL/GenBank/DDBJ databases">
        <title>Petroleum and Energy Research Collection (APPE): ex situ preservation of microbial diversity associated with the oil industry and exploitation of its biotechnological potential.</title>
        <authorList>
            <person name="Paixao C.T.M."/>
            <person name="Gomes M.B."/>
            <person name="Oliveira V.M."/>
        </authorList>
    </citation>
    <scope>NUCLEOTIDE SEQUENCE [LARGE SCALE GENOMIC DNA]</scope>
    <source>
        <strain evidence="1 2">LIT2</strain>
    </source>
</reference>
<evidence type="ECO:0000313" key="1">
    <source>
        <dbReference type="EMBL" id="MBZ9568858.1"/>
    </source>
</evidence>
<evidence type="ECO:0000313" key="2">
    <source>
        <dbReference type="Proteomes" id="UP001319883"/>
    </source>
</evidence>
<proteinExistence type="predicted"/>